<evidence type="ECO:0000256" key="2">
    <source>
        <dbReference type="ARBA" id="ARBA00022963"/>
    </source>
</evidence>
<feature type="active site" description="Nucleophile" evidence="4">
    <location>
        <position position="38"/>
    </location>
</feature>
<evidence type="ECO:0000259" key="5">
    <source>
        <dbReference type="PROSITE" id="PS51635"/>
    </source>
</evidence>
<feature type="short sequence motif" description="GXSXG" evidence="4">
    <location>
        <begin position="36"/>
        <end position="40"/>
    </location>
</feature>
<evidence type="ECO:0000256" key="1">
    <source>
        <dbReference type="ARBA" id="ARBA00022801"/>
    </source>
</evidence>
<proteinExistence type="predicted"/>
<evidence type="ECO:0000313" key="7">
    <source>
        <dbReference type="Proteomes" id="UP001168579"/>
    </source>
</evidence>
<dbReference type="InterPro" id="IPR016035">
    <property type="entry name" value="Acyl_Trfase/lysoPLipase"/>
</dbReference>
<dbReference type="CDD" id="cd07205">
    <property type="entry name" value="Pat_PNPLA6_PNPLA7_NTE1_like"/>
    <property type="match status" value="1"/>
</dbReference>
<dbReference type="EMBL" id="JAUKUC010000001">
    <property type="protein sequence ID" value="MDO1511620.1"/>
    <property type="molecule type" value="Genomic_DNA"/>
</dbReference>
<keyword evidence="2 4" id="KW-0442">Lipid degradation</keyword>
<gene>
    <name evidence="6" type="ORF">Q2T41_02935</name>
</gene>
<dbReference type="Pfam" id="PF01734">
    <property type="entry name" value="Patatin"/>
    <property type="match status" value="1"/>
</dbReference>
<dbReference type="Gene3D" id="3.40.1090.10">
    <property type="entry name" value="Cytosolic phospholipase A2 catalytic domain"/>
    <property type="match status" value="2"/>
</dbReference>
<evidence type="ECO:0000256" key="4">
    <source>
        <dbReference type="PROSITE-ProRule" id="PRU01161"/>
    </source>
</evidence>
<feature type="short sequence motif" description="DGA/G" evidence="4">
    <location>
        <begin position="150"/>
        <end position="152"/>
    </location>
</feature>
<feature type="short sequence motif" description="GXGXXG" evidence="4">
    <location>
        <begin position="9"/>
        <end position="14"/>
    </location>
</feature>
<feature type="domain" description="PNPLA" evidence="5">
    <location>
        <begin position="5"/>
        <end position="163"/>
    </location>
</feature>
<sequence>MKIGLVLSGGGMRGVAHIGAIKALEEHNIFPSYIAGTSAGAVVGALYANGCSWQHMLELFKTVDLFSVKKYARNKPGFVDASKYYDLLRTYLPHDNFSSLKIPLYITATNLLDGNLKVFHQGELIRPVLASAAVPGFFAPVQIEDGYYIDGGTLNTFPVELISHFCDQIVGVYVNPFKKVSMEHLKHSYHILERAYHIILANESLSKFGDCNLLIQPKGLENYNMFAAKNIDTIFKLGYESAMDEIRSNTSFIQTLSSSVRD</sequence>
<dbReference type="PANTHER" id="PTHR14226">
    <property type="entry name" value="NEUROPATHY TARGET ESTERASE/SWISS CHEESE D.MELANOGASTER"/>
    <property type="match status" value="1"/>
</dbReference>
<protein>
    <submittedName>
        <fullName evidence="6">Patatin-like phospholipase family protein</fullName>
    </submittedName>
</protein>
<reference evidence="6" key="2">
    <citation type="submission" date="2023-06" db="EMBL/GenBank/DDBJ databases">
        <authorList>
            <person name="Lucena T."/>
            <person name="Sun Q."/>
        </authorList>
    </citation>
    <scope>NUCLEOTIDE SEQUENCE</scope>
    <source>
        <strain evidence="6">CECT 8869</strain>
    </source>
</reference>
<dbReference type="RefSeq" id="WP_304434874.1">
    <property type="nucleotide sequence ID" value="NZ_JAUKUC010000001.1"/>
</dbReference>
<evidence type="ECO:0000256" key="3">
    <source>
        <dbReference type="ARBA" id="ARBA00023098"/>
    </source>
</evidence>
<dbReference type="SUPFAM" id="SSF52151">
    <property type="entry name" value="FabD/lysophospholipase-like"/>
    <property type="match status" value="1"/>
</dbReference>
<accession>A0ABT8RLH3</accession>
<dbReference type="InterPro" id="IPR050301">
    <property type="entry name" value="NTE"/>
</dbReference>
<name>A0ABT8RLH3_9FLAO</name>
<organism evidence="6 7">
    <name type="scientific">Maribacter confluentis</name>
    <dbReference type="NCBI Taxonomy" id="1656093"/>
    <lineage>
        <taxon>Bacteria</taxon>
        <taxon>Pseudomonadati</taxon>
        <taxon>Bacteroidota</taxon>
        <taxon>Flavobacteriia</taxon>
        <taxon>Flavobacteriales</taxon>
        <taxon>Flavobacteriaceae</taxon>
        <taxon>Maribacter</taxon>
    </lineage>
</organism>
<dbReference type="PANTHER" id="PTHR14226:SF29">
    <property type="entry name" value="NEUROPATHY TARGET ESTERASE SWS"/>
    <property type="match status" value="1"/>
</dbReference>
<keyword evidence="3 4" id="KW-0443">Lipid metabolism</keyword>
<reference evidence="6" key="1">
    <citation type="journal article" date="2014" name="Int. J. Syst. Evol. Microbiol.">
        <title>Complete genome of a new Firmicutes species belonging to the dominant human colonic microbiota ('Ruminococcus bicirculans') reveals two chromosomes and a selective capacity to utilize plant glucans.</title>
        <authorList>
            <consortium name="NISC Comparative Sequencing Program"/>
            <person name="Wegmann U."/>
            <person name="Louis P."/>
            <person name="Goesmann A."/>
            <person name="Henrissat B."/>
            <person name="Duncan S.H."/>
            <person name="Flint H.J."/>
        </authorList>
    </citation>
    <scope>NUCLEOTIDE SEQUENCE</scope>
    <source>
        <strain evidence="6">CECT 8869</strain>
    </source>
</reference>
<evidence type="ECO:0000313" key="6">
    <source>
        <dbReference type="EMBL" id="MDO1511620.1"/>
    </source>
</evidence>
<comment type="caution">
    <text evidence="6">The sequence shown here is derived from an EMBL/GenBank/DDBJ whole genome shotgun (WGS) entry which is preliminary data.</text>
</comment>
<dbReference type="InterPro" id="IPR002641">
    <property type="entry name" value="PNPLA_dom"/>
</dbReference>
<dbReference type="Proteomes" id="UP001168579">
    <property type="component" value="Unassembled WGS sequence"/>
</dbReference>
<keyword evidence="1 4" id="KW-0378">Hydrolase</keyword>
<keyword evidence="7" id="KW-1185">Reference proteome</keyword>
<dbReference type="PROSITE" id="PS51635">
    <property type="entry name" value="PNPLA"/>
    <property type="match status" value="1"/>
</dbReference>
<feature type="active site" description="Proton acceptor" evidence="4">
    <location>
        <position position="150"/>
    </location>
</feature>